<evidence type="ECO:0000256" key="1">
    <source>
        <dbReference type="SAM" id="Phobius"/>
    </source>
</evidence>
<comment type="caution">
    <text evidence="2">The sequence shown here is derived from an EMBL/GenBank/DDBJ whole genome shotgun (WGS) entry which is preliminary data.</text>
</comment>
<feature type="transmembrane region" description="Helical" evidence="1">
    <location>
        <begin position="95"/>
        <end position="115"/>
    </location>
</feature>
<dbReference type="OrthoDB" id="156858at2"/>
<organism evidence="2 3">
    <name type="scientific">Paenibacillus pectinilyticus</name>
    <dbReference type="NCBI Taxonomy" id="512399"/>
    <lineage>
        <taxon>Bacteria</taxon>
        <taxon>Bacillati</taxon>
        <taxon>Bacillota</taxon>
        <taxon>Bacilli</taxon>
        <taxon>Bacillales</taxon>
        <taxon>Paenibacillaceae</taxon>
        <taxon>Paenibacillus</taxon>
    </lineage>
</organism>
<keyword evidence="1" id="KW-0472">Membrane</keyword>
<evidence type="ECO:0000313" key="3">
    <source>
        <dbReference type="Proteomes" id="UP000093309"/>
    </source>
</evidence>
<feature type="transmembrane region" description="Helical" evidence="1">
    <location>
        <begin position="135"/>
        <end position="158"/>
    </location>
</feature>
<keyword evidence="1" id="KW-1133">Transmembrane helix</keyword>
<name>A0A1C0ZZ73_9BACL</name>
<dbReference type="EMBL" id="LYPC01000022">
    <property type="protein sequence ID" value="OCT13399.1"/>
    <property type="molecule type" value="Genomic_DNA"/>
</dbReference>
<proteinExistence type="predicted"/>
<keyword evidence="3" id="KW-1185">Reference proteome</keyword>
<dbReference type="AlphaFoldDB" id="A0A1C0ZZ73"/>
<dbReference type="Proteomes" id="UP000093309">
    <property type="component" value="Unassembled WGS sequence"/>
</dbReference>
<reference evidence="3" key="1">
    <citation type="submission" date="2016-05" db="EMBL/GenBank/DDBJ databases">
        <title>Paenibacillus oryzae. sp. nov., isolated from the rice root.</title>
        <authorList>
            <person name="Zhang J."/>
            <person name="Zhang X."/>
        </authorList>
    </citation>
    <scope>NUCLEOTIDE SEQUENCE [LARGE SCALE GENOMIC DNA]</scope>
    <source>
        <strain evidence="3">KCTC13222</strain>
    </source>
</reference>
<evidence type="ECO:0000313" key="2">
    <source>
        <dbReference type="EMBL" id="OCT13399.1"/>
    </source>
</evidence>
<protein>
    <recommendedName>
        <fullName evidence="4">DUF2269 domain-containing protein</fullName>
    </recommendedName>
</protein>
<feature type="transmembrane region" description="Helical" evidence="1">
    <location>
        <begin position="64"/>
        <end position="83"/>
    </location>
</feature>
<dbReference type="STRING" id="512399.A8709_17450"/>
<dbReference type="RefSeq" id="WP_065853461.1">
    <property type="nucleotide sequence ID" value="NZ_LYPC01000022.1"/>
</dbReference>
<evidence type="ECO:0008006" key="4">
    <source>
        <dbReference type="Google" id="ProtNLM"/>
    </source>
</evidence>
<keyword evidence="1" id="KW-0812">Transmembrane</keyword>
<accession>A0A1C0ZZ73</accession>
<sequence>MRTITMTQKKWLLSLHILFSAIMLGTSVTFLILSITVASAADSSLVLACYKAMHVLSKTSVRASIIGTLVTGLMLSVWTHWGLVKYYWIIAKEILSVIAVILGPFGMYIWTLQGISLLTDTGVGAADHGAYVSNMAYLLLGIGLQLLSLIAMFLLSVFKPWGKRKAK</sequence>
<gene>
    <name evidence="2" type="ORF">A8709_17450</name>
</gene>